<keyword evidence="2" id="KW-1185">Reference proteome</keyword>
<evidence type="ECO:0000313" key="1">
    <source>
        <dbReference type="EMBL" id="ALA06598.1"/>
    </source>
</evidence>
<protein>
    <submittedName>
        <fullName evidence="1">Uncharacterized protein</fullName>
    </submittedName>
</protein>
<proteinExistence type="predicted"/>
<name>A0A0K2CMK0_9CAUD</name>
<dbReference type="Proteomes" id="UP000223849">
    <property type="component" value="Segment"/>
</dbReference>
<evidence type="ECO:0000313" key="2">
    <source>
        <dbReference type="Proteomes" id="UP000223849"/>
    </source>
</evidence>
<reference evidence="1 2" key="1">
    <citation type="submission" date="2015-08" db="EMBL/GenBank/DDBJ databases">
        <authorList>
            <person name="Davis N."/>
            <person name="Domingos A."/>
            <person name="Holland C."/>
            <person name="Houk L.J."/>
            <person name="Hueter N."/>
            <person name="Molina L."/>
            <person name="Sontag M."/>
            <person name="Saintfleur O."/>
            <person name="Swinford C."/>
            <person name="Villalobos-Ayala K."/>
            <person name="Carroll M."/>
            <person name="Cottrell-Yongye A."/>
            <person name="D'Elia T."/>
            <person name="Delesalle V.A."/>
            <person name="Bradley K.W."/>
            <person name="Asai D.J."/>
            <person name="Bowman C.A."/>
            <person name="Russell D.A."/>
            <person name="Pope W.H."/>
            <person name="Jacobs-Sera D."/>
            <person name="Hendrix R.W."/>
            <person name="Hatfull G.F."/>
        </authorList>
    </citation>
    <scope>NUCLEOTIDE SEQUENCE [LARGE SCALE GENOMIC DNA]</scope>
</reference>
<accession>A0A0K2CMK0</accession>
<dbReference type="EMBL" id="KT372003">
    <property type="protein sequence ID" value="ALA06598.1"/>
    <property type="molecule type" value="Genomic_DNA"/>
</dbReference>
<organism evidence="1 2">
    <name type="scientific">Mycobacterium phage Lumos</name>
    <dbReference type="NCBI Taxonomy" id="1701852"/>
    <lineage>
        <taxon>Viruses</taxon>
        <taxon>Duplodnaviria</taxon>
        <taxon>Heunggongvirae</taxon>
        <taxon>Uroviricota</taxon>
        <taxon>Caudoviricetes</taxon>
        <taxon>Vilmaviridae</taxon>
        <taxon>Lclasvirinae</taxon>
        <taxon>Lumosvirus</taxon>
        <taxon>Lumosvirus lumos</taxon>
    </lineage>
</organism>
<sequence>MGDDLRTAVSPRCRSGKRCVSRTSDGPALVALRPLCDGCVKDIQKCLDELPGYIGMLELYKGYTPGSVGQSKVSNGSTEPKAPLNMTVIDLIGQAHAVIRRVDGYLVRDLITLSGGLEIALDIRDVHSKADGIIGLQRVWERRRVPCPDCNLATLGGWLGEDRIYCTNSECMSVFSKAQYEEYCLAKSKERKRA</sequence>
<gene>
    <name evidence="1" type="ORF">SEA_LUMOS_83</name>
</gene>